<protein>
    <recommendedName>
        <fullName evidence="1">Tryptophanyl-tRNA synthetase</fullName>
    </recommendedName>
</protein>
<dbReference type="Proteomes" id="UP001162162">
    <property type="component" value="Unassembled WGS sequence"/>
</dbReference>
<organism evidence="2 3">
    <name type="scientific">Aromia moschata</name>
    <dbReference type="NCBI Taxonomy" id="1265417"/>
    <lineage>
        <taxon>Eukaryota</taxon>
        <taxon>Metazoa</taxon>
        <taxon>Ecdysozoa</taxon>
        <taxon>Arthropoda</taxon>
        <taxon>Hexapoda</taxon>
        <taxon>Insecta</taxon>
        <taxon>Pterygota</taxon>
        <taxon>Neoptera</taxon>
        <taxon>Endopterygota</taxon>
        <taxon>Coleoptera</taxon>
        <taxon>Polyphaga</taxon>
        <taxon>Cucujiformia</taxon>
        <taxon>Chrysomeloidea</taxon>
        <taxon>Cerambycidae</taxon>
        <taxon>Cerambycinae</taxon>
        <taxon>Callichromatini</taxon>
        <taxon>Aromia</taxon>
    </lineage>
</organism>
<dbReference type="GO" id="GO:0006436">
    <property type="term" value="P:tryptophanyl-tRNA aminoacylation"/>
    <property type="evidence" value="ECO:0007669"/>
    <property type="project" value="TreeGrafter"/>
</dbReference>
<dbReference type="AlphaFoldDB" id="A0AAV8ZGC5"/>
<sequence>MANELTNTIEHIALTNNHEQVSLTNNHEHEGEDDVVDPWTVVSKSDTGVDYDKLIKRFGSSKIDQELSTDSRRLLARKSIIS</sequence>
<dbReference type="PANTHER" id="PTHR10055:SF1">
    <property type="entry name" value="TRYPTOPHAN--TRNA LIGASE, CYTOPLASMIC"/>
    <property type="match status" value="1"/>
</dbReference>
<proteinExistence type="predicted"/>
<name>A0AAV8ZGC5_9CUCU</name>
<reference evidence="2" key="1">
    <citation type="journal article" date="2023" name="Insect Mol. Biol.">
        <title>Genome sequencing provides insights into the evolution of gene families encoding plant cell wall-degrading enzymes in longhorned beetles.</title>
        <authorList>
            <person name="Shin N.R."/>
            <person name="Okamura Y."/>
            <person name="Kirsch R."/>
            <person name="Pauchet Y."/>
        </authorList>
    </citation>
    <scope>NUCLEOTIDE SEQUENCE</scope>
    <source>
        <strain evidence="2">AMC_N1</strain>
    </source>
</reference>
<dbReference type="EMBL" id="JAPWTK010000001">
    <property type="protein sequence ID" value="KAJ8963268.1"/>
    <property type="molecule type" value="Genomic_DNA"/>
</dbReference>
<dbReference type="Gene3D" id="3.40.50.620">
    <property type="entry name" value="HUPs"/>
    <property type="match status" value="1"/>
</dbReference>
<accession>A0AAV8ZGC5</accession>
<dbReference type="InterPro" id="IPR014729">
    <property type="entry name" value="Rossmann-like_a/b/a_fold"/>
</dbReference>
<dbReference type="GO" id="GO:0004830">
    <property type="term" value="F:tryptophan-tRNA ligase activity"/>
    <property type="evidence" value="ECO:0007669"/>
    <property type="project" value="TreeGrafter"/>
</dbReference>
<gene>
    <name evidence="2" type="ORF">NQ318_018735</name>
</gene>
<dbReference type="PANTHER" id="PTHR10055">
    <property type="entry name" value="TRYPTOPHANYL-TRNA SYNTHETASE"/>
    <property type="match status" value="1"/>
</dbReference>
<evidence type="ECO:0000313" key="3">
    <source>
        <dbReference type="Proteomes" id="UP001162162"/>
    </source>
</evidence>
<comment type="caution">
    <text evidence="2">The sequence shown here is derived from an EMBL/GenBank/DDBJ whole genome shotgun (WGS) entry which is preliminary data.</text>
</comment>
<dbReference type="GO" id="GO:0005737">
    <property type="term" value="C:cytoplasm"/>
    <property type="evidence" value="ECO:0007669"/>
    <property type="project" value="TreeGrafter"/>
</dbReference>
<evidence type="ECO:0000256" key="1">
    <source>
        <dbReference type="ARBA" id="ARBA00030268"/>
    </source>
</evidence>
<evidence type="ECO:0000313" key="2">
    <source>
        <dbReference type="EMBL" id="KAJ8963268.1"/>
    </source>
</evidence>
<keyword evidence="3" id="KW-1185">Reference proteome</keyword>